<reference evidence="4 5" key="1">
    <citation type="journal article" date="2019" name="Nat. Plants">
        <title>Stout camphor tree genome fills gaps in understanding of flowering plant genome evolution.</title>
        <authorList>
            <person name="Chaw S.M."/>
            <person name="Liu Y.C."/>
            <person name="Wu Y.W."/>
            <person name="Wang H.Y."/>
            <person name="Lin C.I."/>
            <person name="Wu C.S."/>
            <person name="Ke H.M."/>
            <person name="Chang L.Y."/>
            <person name="Hsu C.Y."/>
            <person name="Yang H.T."/>
            <person name="Sudianto E."/>
            <person name="Hsu M.H."/>
            <person name="Wu K.P."/>
            <person name="Wang L.N."/>
            <person name="Leebens-Mack J.H."/>
            <person name="Tsai I.J."/>
        </authorList>
    </citation>
    <scope>NUCLEOTIDE SEQUENCE [LARGE SCALE GENOMIC DNA]</scope>
    <source>
        <strain evidence="5">cv. Chaw 1501</strain>
        <tissue evidence="4">Young leaves</tissue>
    </source>
</reference>
<dbReference type="EMBL" id="QPKB01000007">
    <property type="protein sequence ID" value="RWR88816.1"/>
    <property type="molecule type" value="Genomic_DNA"/>
</dbReference>
<sequence length="450" mass="51162">MYSCISHRCVFLRRSAASGDFTNFRTLLLFSTAIGENPLPQTHFMVDYLVERCGFSRENAINASTSLTRLKSPENPDSVIGFLKKSDFEDTHIKKLISSFPRILASNVEKTLKPKFIFFQELGLSGASFADVVAKCPAFLHCSMDNHIRPKIDFLRTLLQNDDDVIRVIKRGRRLCRCNLHEIIMPNIEILRRYGASDSQISSCLVLHTQMFGLNPDFLEDVAGRVEKLGFKRGSPMFFCATYVLSSLSKATIEAKVKMLKSFGWSEEDVFSALLKAPLFLAVSERKFRALMRFFLDELGCEPSELRSRPVLFMFSLEKRLLPRHEVLKFLKSKGLLEEGVNLLSVAQMSESLFLKKFVLSPATAMHLGEPGAVLPQRRRRTGSPQRCPEFAQDRRRRCAEQFLRSARKRSNKKKKKKISSAMGNRRSVMTGAVRLLLCMRPAPLQASEM</sequence>
<dbReference type="Proteomes" id="UP000283530">
    <property type="component" value="Unassembled WGS sequence"/>
</dbReference>
<comment type="caution">
    <text evidence="4">The sequence shown here is derived from an EMBL/GenBank/DDBJ whole genome shotgun (WGS) entry which is preliminary data.</text>
</comment>
<proteinExistence type="inferred from homology"/>
<dbReference type="InterPro" id="IPR038538">
    <property type="entry name" value="MTERF_sf"/>
</dbReference>
<dbReference type="PANTHER" id="PTHR13068:SF231">
    <property type="entry name" value="TRANSCRIPTION TERMINATION FACTOR MTERF2, CHLOROPLASTIC-LIKE"/>
    <property type="match status" value="1"/>
</dbReference>
<dbReference type="PANTHER" id="PTHR13068">
    <property type="entry name" value="CGI-12 PROTEIN-RELATED"/>
    <property type="match status" value="1"/>
</dbReference>
<evidence type="ECO:0000313" key="4">
    <source>
        <dbReference type="EMBL" id="RWR88816.1"/>
    </source>
</evidence>
<evidence type="ECO:0000256" key="3">
    <source>
        <dbReference type="ARBA" id="ARBA00022946"/>
    </source>
</evidence>
<keyword evidence="2" id="KW-0804">Transcription</keyword>
<comment type="similarity">
    <text evidence="1">Belongs to the mTERF family.</text>
</comment>
<evidence type="ECO:0000256" key="2">
    <source>
        <dbReference type="ARBA" id="ARBA00022472"/>
    </source>
</evidence>
<organism evidence="4 5">
    <name type="scientific">Cinnamomum micranthum f. kanehirae</name>
    <dbReference type="NCBI Taxonomy" id="337451"/>
    <lineage>
        <taxon>Eukaryota</taxon>
        <taxon>Viridiplantae</taxon>
        <taxon>Streptophyta</taxon>
        <taxon>Embryophyta</taxon>
        <taxon>Tracheophyta</taxon>
        <taxon>Spermatophyta</taxon>
        <taxon>Magnoliopsida</taxon>
        <taxon>Magnoliidae</taxon>
        <taxon>Laurales</taxon>
        <taxon>Lauraceae</taxon>
        <taxon>Cinnamomum</taxon>
    </lineage>
</organism>
<dbReference type="Gene3D" id="1.25.70.10">
    <property type="entry name" value="Transcription termination factor 3, mitochondrial"/>
    <property type="match status" value="1"/>
</dbReference>
<keyword evidence="2" id="KW-0805">Transcription regulation</keyword>
<protein>
    <submittedName>
        <fullName evidence="4">Mitochodrial transcription termination factor-related</fullName>
    </submittedName>
</protein>
<keyword evidence="3" id="KW-0809">Transit peptide</keyword>
<dbReference type="SMART" id="SM00733">
    <property type="entry name" value="Mterf"/>
    <property type="match status" value="7"/>
</dbReference>
<dbReference type="STRING" id="337451.A0A443PDG1"/>
<dbReference type="GO" id="GO:0003676">
    <property type="term" value="F:nucleic acid binding"/>
    <property type="evidence" value="ECO:0007669"/>
    <property type="project" value="InterPro"/>
</dbReference>
<accession>A0A443PDG1</accession>
<gene>
    <name evidence="4" type="ORF">CKAN_01785600</name>
</gene>
<dbReference type="FunFam" id="1.25.70.10:FF:000001">
    <property type="entry name" value="Mitochondrial transcription termination factor-like"/>
    <property type="match status" value="1"/>
</dbReference>
<evidence type="ECO:0000256" key="1">
    <source>
        <dbReference type="ARBA" id="ARBA00007692"/>
    </source>
</evidence>
<dbReference type="InterPro" id="IPR003690">
    <property type="entry name" value="MTERF"/>
</dbReference>
<keyword evidence="2" id="KW-0806">Transcription termination</keyword>
<dbReference type="AlphaFoldDB" id="A0A443PDG1"/>
<dbReference type="OrthoDB" id="637682at2759"/>
<evidence type="ECO:0000313" key="5">
    <source>
        <dbReference type="Proteomes" id="UP000283530"/>
    </source>
</evidence>
<dbReference type="Pfam" id="PF02536">
    <property type="entry name" value="mTERF"/>
    <property type="match status" value="2"/>
</dbReference>
<dbReference type="GO" id="GO:0006353">
    <property type="term" value="P:DNA-templated transcription termination"/>
    <property type="evidence" value="ECO:0007669"/>
    <property type="project" value="UniProtKB-KW"/>
</dbReference>
<name>A0A443PDG1_9MAGN</name>
<keyword evidence="5" id="KW-1185">Reference proteome</keyword>